<accession>A0AAD9FN11</accession>
<evidence type="ECO:0000313" key="15">
    <source>
        <dbReference type="EMBL" id="KAK1922694.1"/>
    </source>
</evidence>
<dbReference type="FunFam" id="2.30.30.140:FF:000104">
    <property type="entry name" value="Unplaced genomic scaffold supercont2.8, whole genome shotgun sequence"/>
    <property type="match status" value="1"/>
</dbReference>
<evidence type="ECO:0000256" key="10">
    <source>
        <dbReference type="ARBA" id="ARBA00023242"/>
    </source>
</evidence>
<dbReference type="InterPro" id="IPR038217">
    <property type="entry name" value="MRG_C_sf"/>
</dbReference>
<dbReference type="GO" id="GO:0006355">
    <property type="term" value="P:regulation of DNA-templated transcription"/>
    <property type="evidence" value="ECO:0007669"/>
    <property type="project" value="InterPro"/>
</dbReference>
<dbReference type="GO" id="GO:0006338">
    <property type="term" value="P:chromatin remodeling"/>
    <property type="evidence" value="ECO:0007669"/>
    <property type="project" value="UniProtKB-ARBA"/>
</dbReference>
<name>A0AAD9FN11_PAPLA</name>
<keyword evidence="5" id="KW-0227">DNA damage</keyword>
<evidence type="ECO:0000256" key="13">
    <source>
        <dbReference type="SAM" id="MobiDB-lite"/>
    </source>
</evidence>
<feature type="compositionally biased region" description="Basic and acidic residues" evidence="13">
    <location>
        <begin position="99"/>
        <end position="116"/>
    </location>
</feature>
<dbReference type="PROSITE" id="PS51640">
    <property type="entry name" value="MRG"/>
    <property type="match status" value="1"/>
</dbReference>
<keyword evidence="6" id="KW-0156">Chromatin regulator</keyword>
<keyword evidence="16" id="KW-1185">Reference proteome</keyword>
<dbReference type="GO" id="GO:0006281">
    <property type="term" value="P:DNA repair"/>
    <property type="evidence" value="ECO:0007669"/>
    <property type="project" value="UniProtKB-KW"/>
</dbReference>
<evidence type="ECO:0000256" key="12">
    <source>
        <dbReference type="ARBA" id="ARBA00072864"/>
    </source>
</evidence>
<dbReference type="Gene3D" id="1.10.274.30">
    <property type="entry name" value="MRG domain"/>
    <property type="match status" value="1"/>
</dbReference>
<keyword evidence="10" id="KW-0539">Nucleus</keyword>
<dbReference type="PANTHER" id="PTHR10880:SF15">
    <property type="entry name" value="MSL COMPLEX SUBUNIT 3"/>
    <property type="match status" value="1"/>
</dbReference>
<dbReference type="Gene3D" id="2.30.30.140">
    <property type="match status" value="1"/>
</dbReference>
<dbReference type="InterPro" id="IPR026541">
    <property type="entry name" value="MRG_dom"/>
</dbReference>
<comment type="subcellular location">
    <subcellularLocation>
        <location evidence="1">Nucleus</location>
    </subcellularLocation>
</comment>
<dbReference type="InterPro" id="IPR016197">
    <property type="entry name" value="Chromo-like_dom_sf"/>
</dbReference>
<dbReference type="Pfam" id="PF05712">
    <property type="entry name" value="MRG"/>
    <property type="match status" value="1"/>
</dbReference>
<dbReference type="InterPro" id="IPR008676">
    <property type="entry name" value="MRG"/>
</dbReference>
<comment type="function">
    <text evidence="11">Involved in deacetylation of histones, chromatin assembly and chromosome segregation. May act as a transcriptional oscillator, directing histone deacetylases to specific chromosomal domains. Component of the NuA4 histone acetyltransferase complex which is involved in transcriptional activation of selected genes principally by acetylation of nucleosomal histone H4 and H2A. The NuA4 complex is also involved in DNA repair.</text>
</comment>
<keyword evidence="9" id="KW-0234">DNA repair</keyword>
<evidence type="ECO:0000256" key="8">
    <source>
        <dbReference type="ARBA" id="ARBA00023163"/>
    </source>
</evidence>
<evidence type="ECO:0000256" key="4">
    <source>
        <dbReference type="ARBA" id="ARBA00018505"/>
    </source>
</evidence>
<evidence type="ECO:0000313" key="16">
    <source>
        <dbReference type="Proteomes" id="UP001182556"/>
    </source>
</evidence>
<organism evidence="15 16">
    <name type="scientific">Papiliotrema laurentii</name>
    <name type="common">Cryptococcus laurentii</name>
    <dbReference type="NCBI Taxonomy" id="5418"/>
    <lineage>
        <taxon>Eukaryota</taxon>
        <taxon>Fungi</taxon>
        <taxon>Dikarya</taxon>
        <taxon>Basidiomycota</taxon>
        <taxon>Agaricomycotina</taxon>
        <taxon>Tremellomycetes</taxon>
        <taxon>Tremellales</taxon>
        <taxon>Rhynchogastremaceae</taxon>
        <taxon>Papiliotrema</taxon>
    </lineage>
</organism>
<comment type="similarity">
    <text evidence="2">Belongs to the MRG family.</text>
</comment>
<evidence type="ECO:0000256" key="3">
    <source>
        <dbReference type="ARBA" id="ARBA00011353"/>
    </source>
</evidence>
<dbReference type="SUPFAM" id="SSF54160">
    <property type="entry name" value="Chromo domain-like"/>
    <property type="match status" value="1"/>
</dbReference>
<dbReference type="PANTHER" id="PTHR10880">
    <property type="entry name" value="MORTALITY FACTOR 4-LIKE PROTEIN"/>
    <property type="match status" value="1"/>
</dbReference>
<dbReference type="GO" id="GO:0035267">
    <property type="term" value="C:NuA4 histone acetyltransferase complex"/>
    <property type="evidence" value="ECO:0007669"/>
    <property type="project" value="TreeGrafter"/>
</dbReference>
<keyword evidence="7" id="KW-0805">Transcription regulation</keyword>
<comment type="caution">
    <text evidence="15">The sequence shown here is derived from an EMBL/GenBank/DDBJ whole genome shotgun (WGS) entry which is preliminary data.</text>
</comment>
<evidence type="ECO:0000256" key="11">
    <source>
        <dbReference type="ARBA" id="ARBA00057322"/>
    </source>
</evidence>
<comment type="subunit">
    <text evidence="3">Component of the NuA4 histone acetyltransferase complex.</text>
</comment>
<proteinExistence type="inferred from homology"/>
<dbReference type="InterPro" id="IPR000953">
    <property type="entry name" value="Chromo/chromo_shadow_dom"/>
</dbReference>
<evidence type="ECO:0000256" key="9">
    <source>
        <dbReference type="ARBA" id="ARBA00023204"/>
    </source>
</evidence>
<dbReference type="InterPro" id="IPR053820">
    <property type="entry name" value="MSL3_chromo-like"/>
</dbReference>
<dbReference type="Pfam" id="PF22732">
    <property type="entry name" value="MSL3_chromo-like"/>
    <property type="match status" value="1"/>
</dbReference>
<evidence type="ECO:0000256" key="5">
    <source>
        <dbReference type="ARBA" id="ARBA00022763"/>
    </source>
</evidence>
<evidence type="ECO:0000256" key="2">
    <source>
        <dbReference type="ARBA" id="ARBA00009093"/>
    </source>
</evidence>
<evidence type="ECO:0000256" key="6">
    <source>
        <dbReference type="ARBA" id="ARBA00022853"/>
    </source>
</evidence>
<sequence>MNQFMTDEYVLAYHGPLLYEARILLAENWTESNTLLGTTGPHYFIHYKGWKQTWDEWVPEARLLKLNEAGFAKRRQLLEQQTKKNRPPGTASPVPSSVKGKEKGKKAESSKKRSREISTIENETDYLKRPEVKIVIPDLLKLQLVDDWENVTKNNQLVTLPRKPNVRELLEEYRQYVLATKKSQDRSSRATALLSEIISGITLYFDKALGNNLLYRFERAQYVEQKRANADKPMSEIYGAEHLLRLFVNFGPFIAYTNIDTESLNILREYINDIMKWMIKEQKRLFVKEYETTTTQYQNLSRT</sequence>
<protein>
    <recommendedName>
        <fullName evidence="4">Chromatin modification-related protein EAF3</fullName>
    </recommendedName>
    <alternativeName>
        <fullName evidence="12">Chromatin modification-related protein eaf3</fullName>
    </alternativeName>
</protein>
<feature type="domain" description="Chromo" evidence="14">
    <location>
        <begin position="18"/>
        <end position="79"/>
    </location>
</feature>
<dbReference type="EMBL" id="JAODAN010000008">
    <property type="protein sequence ID" value="KAK1922694.1"/>
    <property type="molecule type" value="Genomic_DNA"/>
</dbReference>
<dbReference type="PIRSF" id="PIRSF038133">
    <property type="entry name" value="HAT_Nua4_EAF3/MRG15"/>
    <property type="match status" value="1"/>
</dbReference>
<gene>
    <name evidence="15" type="ORF">DB88DRAFT_506104</name>
</gene>
<evidence type="ECO:0000256" key="1">
    <source>
        <dbReference type="ARBA" id="ARBA00004123"/>
    </source>
</evidence>
<dbReference type="SMART" id="SM00298">
    <property type="entry name" value="CHROMO"/>
    <property type="match status" value="1"/>
</dbReference>
<dbReference type="FunFam" id="1.10.274.30:FF:000004">
    <property type="entry name" value="Putative Chromatin modification-related protein eaf3"/>
    <property type="match status" value="1"/>
</dbReference>
<feature type="region of interest" description="Disordered" evidence="13">
    <location>
        <begin position="79"/>
        <end position="116"/>
    </location>
</feature>
<dbReference type="AlphaFoldDB" id="A0AAD9FN11"/>
<evidence type="ECO:0000259" key="14">
    <source>
        <dbReference type="SMART" id="SM00298"/>
    </source>
</evidence>
<keyword evidence="8" id="KW-0804">Transcription</keyword>
<dbReference type="Proteomes" id="UP001182556">
    <property type="component" value="Unassembled WGS sequence"/>
</dbReference>
<evidence type="ECO:0000256" key="7">
    <source>
        <dbReference type="ARBA" id="ARBA00023015"/>
    </source>
</evidence>
<reference evidence="15" key="1">
    <citation type="submission" date="2023-02" db="EMBL/GenBank/DDBJ databases">
        <title>Identification and recombinant expression of a fungal hydrolase from Papiliotrema laurentii that hydrolyzes apple cutin and clears colloidal polyester polyurethane.</title>
        <authorList>
            <consortium name="DOE Joint Genome Institute"/>
            <person name="Roman V.A."/>
            <person name="Bojanowski C."/>
            <person name="Crable B.R."/>
            <person name="Wagner D.N."/>
            <person name="Hung C.S."/>
            <person name="Nadeau L.J."/>
            <person name="Schratz L."/>
            <person name="Haridas S."/>
            <person name="Pangilinan J."/>
            <person name="Lipzen A."/>
            <person name="Na H."/>
            <person name="Yan M."/>
            <person name="Ng V."/>
            <person name="Grigoriev I.V."/>
            <person name="Spatafora J.W."/>
            <person name="Barlow D."/>
            <person name="Biffinger J."/>
            <person name="Kelley-Loughnane N."/>
            <person name="Varaljay V.A."/>
            <person name="Crookes-Goodson W.J."/>
        </authorList>
    </citation>
    <scope>NUCLEOTIDE SEQUENCE</scope>
    <source>
        <strain evidence="15">5307AH</strain>
    </source>
</reference>
<dbReference type="GO" id="GO:0032221">
    <property type="term" value="C:Rpd3S complex"/>
    <property type="evidence" value="ECO:0007669"/>
    <property type="project" value="TreeGrafter"/>
</dbReference>